<dbReference type="CTD" id="113802"/>
<keyword evidence="7" id="KW-0479">Metal-binding</keyword>
<dbReference type="FunFam" id="3.40.50.150:FF:000124">
    <property type="entry name" value="HEN methyltransferase 1"/>
    <property type="match status" value="1"/>
</dbReference>
<dbReference type="GO" id="GO:0034587">
    <property type="term" value="P:piRNA processing"/>
    <property type="evidence" value="ECO:0007669"/>
    <property type="project" value="TreeGrafter"/>
</dbReference>
<dbReference type="FunCoup" id="A0A1S3A2I6">
    <property type="interactions" value="91"/>
</dbReference>
<dbReference type="GeneID" id="103118112"/>
<keyword evidence="9" id="KW-0694">RNA-binding</keyword>
<evidence type="ECO:0000256" key="4">
    <source>
        <dbReference type="ARBA" id="ARBA00022603"/>
    </source>
</evidence>
<dbReference type="PANTHER" id="PTHR21404:SF3">
    <property type="entry name" value="SMALL RNA 2'-O-METHYLTRANSFERASE"/>
    <property type="match status" value="1"/>
</dbReference>
<dbReference type="OrthoDB" id="2154311at2759"/>
<dbReference type="GO" id="GO:0030422">
    <property type="term" value="P:siRNA processing"/>
    <property type="evidence" value="ECO:0007669"/>
    <property type="project" value="TreeGrafter"/>
</dbReference>
<dbReference type="GO" id="GO:0005634">
    <property type="term" value="C:nucleus"/>
    <property type="evidence" value="ECO:0007669"/>
    <property type="project" value="TreeGrafter"/>
</dbReference>
<reference evidence="16" key="1">
    <citation type="submission" date="2025-04" db="UniProtKB">
        <authorList>
            <consortium name="RefSeq"/>
        </authorList>
    </citation>
    <scope>IDENTIFICATION</scope>
</reference>
<dbReference type="Gene3D" id="3.40.50.150">
    <property type="entry name" value="Vaccinia Virus protein VP39"/>
    <property type="match status" value="1"/>
</dbReference>
<dbReference type="EC" id="2.1.1.386" evidence="12"/>
<keyword evidence="10" id="KW-0943">RNA-mediated gene silencing</keyword>
<keyword evidence="6" id="KW-0949">S-adenosyl-L-methionine</keyword>
<evidence type="ECO:0000256" key="2">
    <source>
        <dbReference type="ARBA" id="ARBA00009026"/>
    </source>
</evidence>
<gene>
    <name evidence="16 17" type="primary">HENMT1</name>
</gene>
<evidence type="ECO:0000256" key="13">
    <source>
        <dbReference type="ARBA" id="ARBA00048418"/>
    </source>
</evidence>
<dbReference type="GO" id="GO:0003723">
    <property type="term" value="F:RNA binding"/>
    <property type="evidence" value="ECO:0007669"/>
    <property type="project" value="UniProtKB-KW"/>
</dbReference>
<evidence type="ECO:0000256" key="9">
    <source>
        <dbReference type="ARBA" id="ARBA00022884"/>
    </source>
</evidence>
<evidence type="ECO:0000256" key="8">
    <source>
        <dbReference type="ARBA" id="ARBA00022842"/>
    </source>
</evidence>
<keyword evidence="4" id="KW-0489">Methyltransferase</keyword>
<keyword evidence="8" id="KW-0460">Magnesium</keyword>
<dbReference type="InterPro" id="IPR026610">
    <property type="entry name" value="Hen1"/>
</dbReference>
<keyword evidence="15" id="KW-1185">Reference proteome</keyword>
<dbReference type="RefSeq" id="XP_060058156.1">
    <property type="nucleotide sequence ID" value="XM_060202173.1"/>
</dbReference>
<evidence type="ECO:0000256" key="10">
    <source>
        <dbReference type="ARBA" id="ARBA00023158"/>
    </source>
</evidence>
<comment type="cofactor">
    <cofactor evidence="1">
        <name>Mg(2+)</name>
        <dbReference type="ChEBI" id="CHEBI:18420"/>
    </cofactor>
</comment>
<evidence type="ECO:0000256" key="6">
    <source>
        <dbReference type="ARBA" id="ARBA00022691"/>
    </source>
</evidence>
<dbReference type="SUPFAM" id="SSF53335">
    <property type="entry name" value="S-adenosyl-L-methionine-dependent methyltransferases"/>
    <property type="match status" value="1"/>
</dbReference>
<dbReference type="RefSeq" id="XP_007528350.1">
    <property type="nucleotide sequence ID" value="XM_007528288.2"/>
</dbReference>
<accession>A0A1S3A2I6</accession>
<keyword evidence="5" id="KW-0808">Transferase</keyword>
<dbReference type="GO" id="GO:0046872">
    <property type="term" value="F:metal ion binding"/>
    <property type="evidence" value="ECO:0007669"/>
    <property type="project" value="UniProtKB-KW"/>
</dbReference>
<evidence type="ECO:0000256" key="12">
    <source>
        <dbReference type="ARBA" id="ARBA00035025"/>
    </source>
</evidence>
<sequence length="392" mass="44736">MEESNTECKNLVDDSFEEVPSKKVIEFKPPLYRQRYYFVKNLVNKHKPKKVADLGCGDSSLIWMLKFHSCIEQLVGVDIDEDKLQWKGSKLSPFMGDFLSPRDLNLTITLYHGSAVERDSRLLGFDLITCIELIEHLDSEDLAMFPKVVFGYLSPAMVVISTPNCEFNPLFPTVTLRDSDHKFEWNRLQFQTWALDVAGRYNYSVEFTGVGEPPAGAEDVGYCTQIGIFQKNITKTESCSSEHHSEHIYKAVFTASYPSLQQKKFRQLVLINEVFREIQSMKHRFVQNLKLQDDREFAKSEQSDGIDLSKTCITFHGPVFTEAEKTNIESSPKPFCVGDKFYVPLERLFAYPKVNRLCDNIEALKTLIADSVGLNSDGSAVKVDLHDDSDNY</sequence>
<evidence type="ECO:0000256" key="1">
    <source>
        <dbReference type="ARBA" id="ARBA00001946"/>
    </source>
</evidence>
<evidence type="ECO:0000256" key="11">
    <source>
        <dbReference type="ARBA" id="ARBA00029981"/>
    </source>
</evidence>
<dbReference type="AlphaFoldDB" id="A0A1S3A2I6"/>
<name>A0A1S3A2I6_ERIEU</name>
<dbReference type="InterPro" id="IPR029063">
    <property type="entry name" value="SAM-dependent_MTases_sf"/>
</dbReference>
<dbReference type="GO" id="GO:0090486">
    <property type="term" value="F:small RNA 2'-O-methyltransferase activity"/>
    <property type="evidence" value="ECO:0007669"/>
    <property type="project" value="UniProtKB-EC"/>
</dbReference>
<dbReference type="eggNOG" id="KOG1045">
    <property type="taxonomic scope" value="Eukaryota"/>
</dbReference>
<protein>
    <recommendedName>
        <fullName evidence="3">Small RNA 2'-O-methyltransferase</fullName>
        <ecNumber evidence="12">2.1.1.386</ecNumber>
    </recommendedName>
    <alternativeName>
        <fullName evidence="11">HEN1 methyltransferase homolog 1</fullName>
    </alternativeName>
</protein>
<comment type="function">
    <text evidence="14">Methyltransferase that adds a 2'-O-methyl group at the 3'-end of piRNAs, a class of 24 to 30 nucleotide RNAs that are generated by a Dicer-independent mechanism and are primarily derived from transposons and other repeated sequence elements. This probably protects the 3'-end of piRNAs from uridylation activity and subsequent degradation. Stabilization of piRNAs is essential for gametogenesis.</text>
</comment>
<dbReference type="PANTHER" id="PTHR21404">
    <property type="entry name" value="HEN1"/>
    <property type="match status" value="1"/>
</dbReference>
<dbReference type="InParanoid" id="A0A1S3A2I6"/>
<evidence type="ECO:0000313" key="16">
    <source>
        <dbReference type="RefSeq" id="XP_007528350.1"/>
    </source>
</evidence>
<evidence type="ECO:0000313" key="17">
    <source>
        <dbReference type="RefSeq" id="XP_060058156.1"/>
    </source>
</evidence>
<comment type="similarity">
    <text evidence="2">Belongs to the methyltransferase superfamily. HEN1 family.</text>
</comment>
<dbReference type="Proteomes" id="UP001652624">
    <property type="component" value="Chromosome 11"/>
</dbReference>
<evidence type="ECO:0000256" key="14">
    <source>
        <dbReference type="ARBA" id="ARBA00053983"/>
    </source>
</evidence>
<evidence type="ECO:0000256" key="7">
    <source>
        <dbReference type="ARBA" id="ARBA00022723"/>
    </source>
</evidence>
<comment type="catalytic activity">
    <reaction evidence="13">
        <text>small RNA 3'-end nucleotide + S-adenosyl-L-methionine = small RNA 3'-end 2'-O-methylnucleotide + S-adenosyl-L-homocysteine + H(+)</text>
        <dbReference type="Rhea" id="RHEA:37887"/>
        <dbReference type="Rhea" id="RHEA-COMP:10415"/>
        <dbReference type="Rhea" id="RHEA-COMP:10416"/>
        <dbReference type="ChEBI" id="CHEBI:15378"/>
        <dbReference type="ChEBI" id="CHEBI:57856"/>
        <dbReference type="ChEBI" id="CHEBI:59789"/>
        <dbReference type="ChEBI" id="CHEBI:74896"/>
        <dbReference type="ChEBI" id="CHEBI:74898"/>
        <dbReference type="EC" id="2.1.1.386"/>
    </reaction>
</comment>
<proteinExistence type="inferred from homology"/>
<evidence type="ECO:0000313" key="15">
    <source>
        <dbReference type="Proteomes" id="UP001652624"/>
    </source>
</evidence>
<dbReference type="GO" id="GO:0005737">
    <property type="term" value="C:cytoplasm"/>
    <property type="evidence" value="ECO:0007669"/>
    <property type="project" value="TreeGrafter"/>
</dbReference>
<evidence type="ECO:0000256" key="3">
    <source>
        <dbReference type="ARBA" id="ARBA00021330"/>
    </source>
</evidence>
<dbReference type="GO" id="GO:0001510">
    <property type="term" value="P:RNA methylation"/>
    <property type="evidence" value="ECO:0007669"/>
    <property type="project" value="InterPro"/>
</dbReference>
<evidence type="ECO:0000256" key="5">
    <source>
        <dbReference type="ARBA" id="ARBA00022679"/>
    </source>
</evidence>
<organism evidence="15 16">
    <name type="scientific">Erinaceus europaeus</name>
    <name type="common">Western European hedgehog</name>
    <dbReference type="NCBI Taxonomy" id="9365"/>
    <lineage>
        <taxon>Eukaryota</taxon>
        <taxon>Metazoa</taxon>
        <taxon>Chordata</taxon>
        <taxon>Craniata</taxon>
        <taxon>Vertebrata</taxon>
        <taxon>Euteleostomi</taxon>
        <taxon>Mammalia</taxon>
        <taxon>Eutheria</taxon>
        <taxon>Laurasiatheria</taxon>
        <taxon>Eulipotyphla</taxon>
        <taxon>Erinaceidae</taxon>
        <taxon>Erinaceinae</taxon>
        <taxon>Erinaceus</taxon>
    </lineage>
</organism>